<dbReference type="CTD" id="36338006"/>
<proteinExistence type="predicted"/>
<dbReference type="GeneID" id="36338006"/>
<accession>W6UMS6</accession>
<dbReference type="AlphaFoldDB" id="W6UMS6"/>
<protein>
    <submittedName>
        <fullName evidence="3">Uncharacterized protein</fullName>
    </submittedName>
</protein>
<evidence type="ECO:0000313" key="3">
    <source>
        <dbReference type="EMBL" id="EUB62850.1"/>
    </source>
</evidence>
<feature type="region of interest" description="Disordered" evidence="1">
    <location>
        <begin position="445"/>
        <end position="493"/>
    </location>
</feature>
<sequence length="518" mass="56813">MIKRENLLSSLVLLALESSIHAEFADWLRAPGSLAQSHTVTIVSLLLQLTSRVRAEPSITLQPVRLPNGNVELQCTASGDHVDTAMIRLGCDIRSSKVCRENCTLICPLIDGHPNCTRISDDGVTSCRYSRSSESTARVVYELGWASANTRVNFWCIYGGKSSPIFTHTPLKKKSGRAGALSRPKKLKSTRQAKELEHPDPGGDAAKLQGLAKGGPRNSATETCLCLKSLAETYRPRRIGFTRGGYRKGGSFGVDIVSEGGRSSAQWRRMAAQESFKLPLTEPMPRRKPFTALTYFPSYHHEPLCPPSNPPQPSLDEVIYDDVHQSTVYLNKGDLASQQNMASEDYLAGVSSSPGGGQNYIVDQNGMVYMAMGHVSQTPQQLRSNLAASRVTLTTFQPESSSKLDQQIQGRRNPSHSGQFASLNNPSTSWAPRRESNDALQLTSNINPDLVGLPPQSPRGITTQSKTKTPSLQSSLNPPIPFADQINNNDDFDDLFDMSRDTLLPRRHNTTKKPSKEP</sequence>
<feature type="region of interest" description="Disordered" evidence="1">
    <location>
        <begin position="395"/>
        <end position="433"/>
    </location>
</feature>
<evidence type="ECO:0000256" key="2">
    <source>
        <dbReference type="SAM" id="SignalP"/>
    </source>
</evidence>
<dbReference type="KEGG" id="egl:EGR_02291"/>
<feature type="signal peptide" evidence="2">
    <location>
        <begin position="1"/>
        <end position="22"/>
    </location>
</feature>
<dbReference type="OMA" id="GNVELQC"/>
<dbReference type="EMBL" id="APAU02000010">
    <property type="protein sequence ID" value="EUB62850.1"/>
    <property type="molecule type" value="Genomic_DNA"/>
</dbReference>
<evidence type="ECO:0000313" key="4">
    <source>
        <dbReference type="Proteomes" id="UP000019149"/>
    </source>
</evidence>
<dbReference type="OrthoDB" id="6267009at2759"/>
<feature type="compositionally biased region" description="Basic and acidic residues" evidence="1">
    <location>
        <begin position="192"/>
        <end position="201"/>
    </location>
</feature>
<feature type="compositionally biased region" description="Polar residues" evidence="1">
    <location>
        <begin position="459"/>
        <end position="477"/>
    </location>
</feature>
<feature type="compositionally biased region" description="Polar residues" evidence="1">
    <location>
        <begin position="395"/>
        <end position="430"/>
    </location>
</feature>
<gene>
    <name evidence="3" type="ORF">EGR_02291</name>
</gene>
<feature type="region of interest" description="Disordered" evidence="1">
    <location>
        <begin position="499"/>
        <end position="518"/>
    </location>
</feature>
<keyword evidence="4" id="KW-1185">Reference proteome</keyword>
<evidence type="ECO:0000256" key="1">
    <source>
        <dbReference type="SAM" id="MobiDB-lite"/>
    </source>
</evidence>
<feature type="compositionally biased region" description="Basic residues" evidence="1">
    <location>
        <begin position="505"/>
        <end position="518"/>
    </location>
</feature>
<keyword evidence="2" id="KW-0732">Signal</keyword>
<organism evidence="3 4">
    <name type="scientific">Echinococcus granulosus</name>
    <name type="common">Hydatid tapeworm</name>
    <dbReference type="NCBI Taxonomy" id="6210"/>
    <lineage>
        <taxon>Eukaryota</taxon>
        <taxon>Metazoa</taxon>
        <taxon>Spiralia</taxon>
        <taxon>Lophotrochozoa</taxon>
        <taxon>Platyhelminthes</taxon>
        <taxon>Cestoda</taxon>
        <taxon>Eucestoda</taxon>
        <taxon>Cyclophyllidea</taxon>
        <taxon>Taeniidae</taxon>
        <taxon>Echinococcus</taxon>
        <taxon>Echinococcus granulosus group</taxon>
    </lineage>
</organism>
<name>W6UMS6_ECHGR</name>
<feature type="region of interest" description="Disordered" evidence="1">
    <location>
        <begin position="168"/>
        <end position="219"/>
    </location>
</feature>
<feature type="chain" id="PRO_5004885179" evidence="2">
    <location>
        <begin position="23"/>
        <end position="518"/>
    </location>
</feature>
<dbReference type="Proteomes" id="UP000019149">
    <property type="component" value="Unassembled WGS sequence"/>
</dbReference>
<dbReference type="RefSeq" id="XP_024354046.1">
    <property type="nucleotide sequence ID" value="XM_024491540.1"/>
</dbReference>
<comment type="caution">
    <text evidence="3">The sequence shown here is derived from an EMBL/GenBank/DDBJ whole genome shotgun (WGS) entry which is preliminary data.</text>
</comment>
<reference evidence="3 4" key="1">
    <citation type="journal article" date="2013" name="Nat. Genet.">
        <title>The genome of the hydatid tapeworm Echinococcus granulosus.</title>
        <authorList>
            <person name="Zheng H."/>
            <person name="Zhang W."/>
            <person name="Zhang L."/>
            <person name="Zhang Z."/>
            <person name="Li J."/>
            <person name="Lu G."/>
            <person name="Zhu Y."/>
            <person name="Wang Y."/>
            <person name="Huang Y."/>
            <person name="Liu J."/>
            <person name="Kang H."/>
            <person name="Chen J."/>
            <person name="Wang L."/>
            <person name="Chen A."/>
            <person name="Yu S."/>
            <person name="Gao Z."/>
            <person name="Jin L."/>
            <person name="Gu W."/>
            <person name="Wang Z."/>
            <person name="Zhao L."/>
            <person name="Shi B."/>
            <person name="Wen H."/>
            <person name="Lin R."/>
            <person name="Jones M.K."/>
            <person name="Brejova B."/>
            <person name="Vinar T."/>
            <person name="Zhao G."/>
            <person name="McManus D.P."/>
            <person name="Chen Z."/>
            <person name="Zhou Y."/>
            <person name="Wang S."/>
        </authorList>
    </citation>
    <scope>NUCLEOTIDE SEQUENCE [LARGE SCALE GENOMIC DNA]</scope>
</reference>